<accession>A0A6H1TV44</accession>
<name>A0A6H1TV44_9CYAN</name>
<dbReference type="AlphaFoldDB" id="A0A6H1TV44"/>
<proteinExistence type="predicted"/>
<evidence type="ECO:0000313" key="1">
    <source>
        <dbReference type="EMBL" id="QIZ70431.1"/>
    </source>
</evidence>
<dbReference type="NCBIfam" id="TIGR02241">
    <property type="entry name" value="conserved hypothetical phage tail region protein"/>
    <property type="match status" value="1"/>
</dbReference>
<dbReference type="KEGG" id="oxy:HCG48_07440"/>
<dbReference type="Proteomes" id="UP000500857">
    <property type="component" value="Chromosome"/>
</dbReference>
<dbReference type="InterPro" id="IPR010667">
    <property type="entry name" value="Phage_T4_Gp19"/>
</dbReference>
<evidence type="ECO:0000313" key="2">
    <source>
        <dbReference type="Proteomes" id="UP000500857"/>
    </source>
</evidence>
<dbReference type="EMBL" id="CP051167">
    <property type="protein sequence ID" value="QIZ70431.1"/>
    <property type="molecule type" value="Genomic_DNA"/>
</dbReference>
<organism evidence="1 2">
    <name type="scientific">Oxynema aestuarii AP17</name>
    <dbReference type="NCBI Taxonomy" id="2064643"/>
    <lineage>
        <taxon>Bacteria</taxon>
        <taxon>Bacillati</taxon>
        <taxon>Cyanobacteriota</taxon>
        <taxon>Cyanophyceae</taxon>
        <taxon>Oscillatoriophycideae</taxon>
        <taxon>Oscillatoriales</taxon>
        <taxon>Oscillatoriaceae</taxon>
        <taxon>Oxynema</taxon>
        <taxon>Oxynema aestuarii</taxon>
    </lineage>
</organism>
<dbReference type="GO" id="GO:0005198">
    <property type="term" value="F:structural molecule activity"/>
    <property type="evidence" value="ECO:0007669"/>
    <property type="project" value="InterPro"/>
</dbReference>
<reference evidence="1 2" key="1">
    <citation type="submission" date="2020-04" db="EMBL/GenBank/DDBJ databases">
        <authorList>
            <person name="Basu S."/>
            <person name="Maruthanayagam V."/>
            <person name="Chakraborty S."/>
            <person name="Pramanik A."/>
            <person name="Mukherjee J."/>
            <person name="Brink B."/>
        </authorList>
    </citation>
    <scope>NUCLEOTIDE SEQUENCE [LARGE SCALE GENOMIC DNA]</scope>
    <source>
        <strain evidence="1 2">AP17</strain>
    </source>
</reference>
<dbReference type="Pfam" id="PF06841">
    <property type="entry name" value="Phage_T4_gp19"/>
    <property type="match status" value="1"/>
</dbReference>
<dbReference type="PANTHER" id="PTHR38009">
    <property type="entry name" value="CONSERVED HYPOTHETICAL PHAGE TAIL PROTEIN"/>
    <property type="match status" value="1"/>
</dbReference>
<keyword evidence="2" id="KW-1185">Reference proteome</keyword>
<dbReference type="InterPro" id="IPR011747">
    <property type="entry name" value="CHP02241"/>
</dbReference>
<protein>
    <submittedName>
        <fullName evidence="1">Phage tail protein</fullName>
    </submittedName>
</protein>
<dbReference type="PANTHER" id="PTHR38009:SF1">
    <property type="entry name" value="CONSERVED HYPOTHETICAL PHAGE TAIL PROTEIN"/>
    <property type="match status" value="1"/>
</dbReference>
<dbReference type="RefSeq" id="WP_168568586.1">
    <property type="nucleotide sequence ID" value="NZ_CP051167.1"/>
</dbReference>
<gene>
    <name evidence="1" type="ORF">HCG48_07440</name>
</gene>
<sequence>MAKSKNRQYNHANFVTDNRFYVEIDSAIAASFSECSGLSIQVDKETFFEGGVNDQQRILLKQAKFDDITLKRGITNDLTFWEWMNKILSTGAKERRNINILVFNQAGETMQRWTLIGAVPVGWKTPSLQASGNSVAIEELTLAYEGLKVVANPSGSGGATKVKRDSLGYFSGS</sequence>